<evidence type="ECO:0000256" key="1">
    <source>
        <dbReference type="ARBA" id="ARBA00022679"/>
    </source>
</evidence>
<dbReference type="GO" id="GO:0016747">
    <property type="term" value="F:acyltransferase activity, transferring groups other than amino-acyl groups"/>
    <property type="evidence" value="ECO:0007669"/>
    <property type="project" value="InterPro"/>
</dbReference>
<keyword evidence="2" id="KW-0012">Acyltransferase</keyword>
<gene>
    <name evidence="4" type="ORF">I7412_11110</name>
</gene>
<dbReference type="EMBL" id="JAEACQ010000163">
    <property type="protein sequence ID" value="MBL7627706.1"/>
    <property type="molecule type" value="Genomic_DNA"/>
</dbReference>
<dbReference type="PROSITE" id="PS51186">
    <property type="entry name" value="GNAT"/>
    <property type="match status" value="1"/>
</dbReference>
<protein>
    <submittedName>
        <fullName evidence="4">GNAT family N-acetyltransferase</fullName>
    </submittedName>
</protein>
<dbReference type="InterPro" id="IPR050832">
    <property type="entry name" value="Bact_Acetyltransf"/>
</dbReference>
<dbReference type="InterPro" id="IPR016181">
    <property type="entry name" value="Acyl_CoA_acyltransferase"/>
</dbReference>
<accession>A0A937URF8</accession>
<dbReference type="Proteomes" id="UP000604475">
    <property type="component" value="Unassembled WGS sequence"/>
</dbReference>
<name>A0A937URF8_9ACTN</name>
<dbReference type="CDD" id="cd04301">
    <property type="entry name" value="NAT_SF"/>
    <property type="match status" value="1"/>
</dbReference>
<dbReference type="SUPFAM" id="SSF55729">
    <property type="entry name" value="Acyl-CoA N-acyltransferases (Nat)"/>
    <property type="match status" value="1"/>
</dbReference>
<evidence type="ECO:0000259" key="3">
    <source>
        <dbReference type="PROSITE" id="PS51186"/>
    </source>
</evidence>
<proteinExistence type="predicted"/>
<organism evidence="4 5">
    <name type="scientific">Frankia nepalensis</name>
    <dbReference type="NCBI Taxonomy" id="1836974"/>
    <lineage>
        <taxon>Bacteria</taxon>
        <taxon>Bacillati</taxon>
        <taxon>Actinomycetota</taxon>
        <taxon>Actinomycetes</taxon>
        <taxon>Frankiales</taxon>
        <taxon>Frankiaceae</taxon>
        <taxon>Frankia</taxon>
    </lineage>
</organism>
<dbReference type="Pfam" id="PF00583">
    <property type="entry name" value="Acetyltransf_1"/>
    <property type="match status" value="1"/>
</dbReference>
<evidence type="ECO:0000313" key="4">
    <source>
        <dbReference type="EMBL" id="MBL7627706.1"/>
    </source>
</evidence>
<evidence type="ECO:0000313" key="5">
    <source>
        <dbReference type="Proteomes" id="UP000604475"/>
    </source>
</evidence>
<dbReference type="PANTHER" id="PTHR43877">
    <property type="entry name" value="AMINOALKYLPHOSPHONATE N-ACETYLTRANSFERASE-RELATED-RELATED"/>
    <property type="match status" value="1"/>
</dbReference>
<dbReference type="Gene3D" id="3.40.630.30">
    <property type="match status" value="1"/>
</dbReference>
<keyword evidence="5" id="KW-1185">Reference proteome</keyword>
<dbReference type="PANTHER" id="PTHR43877:SF2">
    <property type="entry name" value="AMINOALKYLPHOSPHONATE N-ACETYLTRANSFERASE-RELATED"/>
    <property type="match status" value="1"/>
</dbReference>
<dbReference type="AlphaFoldDB" id="A0A937URF8"/>
<keyword evidence="1" id="KW-0808">Transferase</keyword>
<comment type="caution">
    <text evidence="4">The sequence shown here is derived from an EMBL/GenBank/DDBJ whole genome shotgun (WGS) entry which is preliminary data.</text>
</comment>
<dbReference type="InterPro" id="IPR000182">
    <property type="entry name" value="GNAT_dom"/>
</dbReference>
<reference evidence="4" key="1">
    <citation type="submission" date="2020-12" db="EMBL/GenBank/DDBJ databases">
        <title>Genomic characterization of non-nitrogen-fixing Frankia strains.</title>
        <authorList>
            <person name="Carlos-Shanley C."/>
            <person name="Guerra T."/>
            <person name="Hahn D."/>
        </authorList>
    </citation>
    <scope>NUCLEOTIDE SEQUENCE</scope>
    <source>
        <strain evidence="4">CN6</strain>
    </source>
</reference>
<dbReference type="RefSeq" id="WP_202999022.1">
    <property type="nucleotide sequence ID" value="NZ_JADWYU010000195.1"/>
</dbReference>
<evidence type="ECO:0000256" key="2">
    <source>
        <dbReference type="ARBA" id="ARBA00023315"/>
    </source>
</evidence>
<feature type="domain" description="N-acetyltransferase" evidence="3">
    <location>
        <begin position="7"/>
        <end position="151"/>
    </location>
</feature>
<sequence length="151" mass="16740">MGAEELVEVRLERVGSEATLPLRQRVLRPHQTVRDVVFPRDDEPDTAHVVAVLPDGAVVGTVTVLREESPWGAPGWRLRGMATDETMRGRGVGSRLLAAAIDHVRAQGGGLLWCNARLRAVPFYQRAGLTSRGEQWEEPHIGPHVVMWRVI</sequence>